<protein>
    <submittedName>
        <fullName evidence="2">DUF6252 family protein</fullName>
    </submittedName>
</protein>
<dbReference type="RefSeq" id="WP_236457671.1">
    <property type="nucleotide sequence ID" value="NZ_CBCSGE010000013.1"/>
</dbReference>
<accession>A0ABV5GKZ1</accession>
<dbReference type="PROSITE" id="PS51257">
    <property type="entry name" value="PROKAR_LIPOPROTEIN"/>
    <property type="match status" value="1"/>
</dbReference>
<keyword evidence="1" id="KW-0732">Signal</keyword>
<organism evidence="2 3">
    <name type="scientific">Flavobacterium jumunjinense</name>
    <dbReference type="NCBI Taxonomy" id="998845"/>
    <lineage>
        <taxon>Bacteria</taxon>
        <taxon>Pseudomonadati</taxon>
        <taxon>Bacteroidota</taxon>
        <taxon>Flavobacteriia</taxon>
        <taxon>Flavobacteriales</taxon>
        <taxon>Flavobacteriaceae</taxon>
        <taxon>Flavobacterium</taxon>
    </lineage>
</organism>
<feature type="signal peptide" evidence="1">
    <location>
        <begin position="1"/>
        <end position="20"/>
    </location>
</feature>
<dbReference type="Pfam" id="PF19765">
    <property type="entry name" value="DUF6252"/>
    <property type="match status" value="2"/>
</dbReference>
<feature type="chain" id="PRO_5045375996" evidence="1">
    <location>
        <begin position="21"/>
        <end position="233"/>
    </location>
</feature>
<dbReference type="InterPro" id="IPR046219">
    <property type="entry name" value="DUF6252"/>
</dbReference>
<reference evidence="2 3" key="1">
    <citation type="submission" date="2024-09" db="EMBL/GenBank/DDBJ databases">
        <authorList>
            <person name="Sun Q."/>
            <person name="Mori K."/>
        </authorList>
    </citation>
    <scope>NUCLEOTIDE SEQUENCE [LARGE SCALE GENOMIC DNA]</scope>
    <source>
        <strain evidence="2 3">CECT 7955</strain>
    </source>
</reference>
<evidence type="ECO:0000313" key="3">
    <source>
        <dbReference type="Proteomes" id="UP001589607"/>
    </source>
</evidence>
<dbReference type="Proteomes" id="UP001589607">
    <property type="component" value="Unassembled WGS sequence"/>
</dbReference>
<name>A0ABV5GKZ1_9FLAO</name>
<gene>
    <name evidence="2" type="ORF">ACFFVF_06015</name>
</gene>
<keyword evidence="3" id="KW-1185">Reference proteome</keyword>
<proteinExistence type="predicted"/>
<comment type="caution">
    <text evidence="2">The sequence shown here is derived from an EMBL/GenBank/DDBJ whole genome shotgun (WGS) entry which is preliminary data.</text>
</comment>
<evidence type="ECO:0000313" key="2">
    <source>
        <dbReference type="EMBL" id="MFB9096064.1"/>
    </source>
</evidence>
<evidence type="ECO:0000256" key="1">
    <source>
        <dbReference type="SAM" id="SignalP"/>
    </source>
</evidence>
<dbReference type="EMBL" id="JBHMEY010000013">
    <property type="protein sequence ID" value="MFB9096064.1"/>
    <property type="molecule type" value="Genomic_DNA"/>
</dbReference>
<sequence length="233" mass="24590">MKKIVIVLLGMFLLTSCVNETEDNTPTIQARLNGVSWKAKETNVSVDAGGALIIKGYRGSEVLTIKLSAPIISGFPLGTENMLNFGTYTVGSALSINEYTTGIVPGPVYEYLKENAGTGYSLNNSAMTTNITTTSNGAGLVFKITEVSPVGAITKLELKARGANYKAGEIVTVQGGNGDARFKISNVQQSNGKVVVSKIENGTITGTFQLNAVNDSGDVVTFSEGVFYKVPMN</sequence>